<dbReference type="EMBL" id="JAFEJA010000002">
    <property type="protein sequence ID" value="MBM9624076.1"/>
    <property type="molecule type" value="Genomic_DNA"/>
</dbReference>
<dbReference type="Gene3D" id="3.90.1150.10">
    <property type="entry name" value="Aspartate Aminotransferase, domain 1"/>
    <property type="match status" value="1"/>
</dbReference>
<feature type="region of interest" description="Disordered" evidence="1">
    <location>
        <begin position="70"/>
        <end position="116"/>
    </location>
</feature>
<evidence type="ECO:0000256" key="1">
    <source>
        <dbReference type="SAM" id="MobiDB-lite"/>
    </source>
</evidence>
<name>A0ABS2V2K8_9ACTN</name>
<evidence type="ECO:0000313" key="2">
    <source>
        <dbReference type="EMBL" id="MBM9624076.1"/>
    </source>
</evidence>
<gene>
    <name evidence="2" type="ORF">JE024_36460</name>
</gene>
<dbReference type="Proteomes" id="UP000664109">
    <property type="component" value="Unassembled WGS sequence"/>
</dbReference>
<evidence type="ECO:0000313" key="3">
    <source>
        <dbReference type="Proteomes" id="UP000664109"/>
    </source>
</evidence>
<sequence>MKGYLAGREAVAARMLRALRDVPGVDVPHPPSHARPAWYALPLRYNPDQLAVLPVERFLEAVHAEGASEIDLPGSTRPLGDHQLSALPGPSCPATLTTRAPPPTASPPPDVCTAAR</sequence>
<protein>
    <submittedName>
        <fullName evidence="2">Uncharacterized protein</fullName>
    </submittedName>
</protein>
<accession>A0ABS2V2K8</accession>
<feature type="compositionally biased region" description="Pro residues" evidence="1">
    <location>
        <begin position="100"/>
        <end position="110"/>
    </location>
</feature>
<dbReference type="InterPro" id="IPR015424">
    <property type="entry name" value="PyrdxlP-dep_Trfase"/>
</dbReference>
<organism evidence="2 3">
    <name type="scientific">Streptomyces zhihengii</name>
    <dbReference type="NCBI Taxonomy" id="1818004"/>
    <lineage>
        <taxon>Bacteria</taxon>
        <taxon>Bacillati</taxon>
        <taxon>Actinomycetota</taxon>
        <taxon>Actinomycetes</taxon>
        <taxon>Kitasatosporales</taxon>
        <taxon>Streptomycetaceae</taxon>
        <taxon>Streptomyces</taxon>
    </lineage>
</organism>
<dbReference type="SUPFAM" id="SSF53383">
    <property type="entry name" value="PLP-dependent transferases"/>
    <property type="match status" value="1"/>
</dbReference>
<dbReference type="RefSeq" id="WP_205378122.1">
    <property type="nucleotide sequence ID" value="NZ_JAFEJA010000002.1"/>
</dbReference>
<reference evidence="2 3" key="1">
    <citation type="journal article" date="2016" name="Arch. Microbiol.">
        <title>Streptomyces zhihengii sp. nov., isolated from rhizospheric soil of Psammosilene tunicoides.</title>
        <authorList>
            <person name="Huang M.J."/>
            <person name="Fei J.J."/>
            <person name="Salam N."/>
            <person name="Kim C.J."/>
            <person name="Hozzein W.N."/>
            <person name="Xiao M."/>
            <person name="Huang H.Q."/>
            <person name="Li W.J."/>
        </authorList>
    </citation>
    <scope>NUCLEOTIDE SEQUENCE [LARGE SCALE GENOMIC DNA]</scope>
    <source>
        <strain evidence="2 3">YIM T102</strain>
    </source>
</reference>
<keyword evidence="3" id="KW-1185">Reference proteome</keyword>
<proteinExistence type="predicted"/>
<comment type="caution">
    <text evidence="2">The sequence shown here is derived from an EMBL/GenBank/DDBJ whole genome shotgun (WGS) entry which is preliminary data.</text>
</comment>
<dbReference type="InterPro" id="IPR015422">
    <property type="entry name" value="PyrdxlP-dep_Trfase_small"/>
</dbReference>